<dbReference type="STRING" id="1349767.GJA_3477"/>
<evidence type="ECO:0000259" key="1">
    <source>
        <dbReference type="Pfam" id="PF13676"/>
    </source>
</evidence>
<dbReference type="SUPFAM" id="SSF52200">
    <property type="entry name" value="Toll/Interleukin receptor TIR domain"/>
    <property type="match status" value="1"/>
</dbReference>
<dbReference type="AlphaFoldDB" id="W0V9R9"/>
<accession>W0V9R9</accession>
<dbReference type="GO" id="GO:0007165">
    <property type="term" value="P:signal transduction"/>
    <property type="evidence" value="ECO:0007669"/>
    <property type="project" value="InterPro"/>
</dbReference>
<dbReference type="Gene3D" id="3.40.50.10140">
    <property type="entry name" value="Toll/interleukin-1 receptor homology (TIR) domain"/>
    <property type="match status" value="1"/>
</dbReference>
<protein>
    <recommendedName>
        <fullName evidence="1">TIR domain-containing protein</fullName>
    </recommendedName>
</protein>
<sequence>MDTVRYGCFFSYAHGHYVFMNKFKNDLIEALQCYLEPHLDNEHALFVDSEQLGGGDDLDQRIARALCESVCMILLYTPKYEAHPYTRREFAAMQLIELERRGWYTLPSHLIIPVIMTRHPAGLPRQITEPGMYLDFSGYTLASGDLKANPDYLPAIQKIVERIASHYHLLKSSTPPGHDCSRFVMPDIPPEWRIVPPPHFPR</sequence>
<evidence type="ECO:0000313" key="3">
    <source>
        <dbReference type="Proteomes" id="UP000027604"/>
    </source>
</evidence>
<dbReference type="Pfam" id="PF13676">
    <property type="entry name" value="TIR_2"/>
    <property type="match status" value="1"/>
</dbReference>
<evidence type="ECO:0000313" key="2">
    <source>
        <dbReference type="EMBL" id="CDG84093.1"/>
    </source>
</evidence>
<keyword evidence="3" id="KW-1185">Reference proteome</keyword>
<organism evidence="2 3">
    <name type="scientific">Janthinobacterium agaricidamnosum NBRC 102515 = DSM 9628</name>
    <dbReference type="NCBI Taxonomy" id="1349767"/>
    <lineage>
        <taxon>Bacteria</taxon>
        <taxon>Pseudomonadati</taxon>
        <taxon>Pseudomonadota</taxon>
        <taxon>Betaproteobacteria</taxon>
        <taxon>Burkholderiales</taxon>
        <taxon>Oxalobacteraceae</taxon>
        <taxon>Janthinobacterium</taxon>
    </lineage>
</organism>
<name>W0V9R9_9BURK</name>
<dbReference type="eggNOG" id="ENOG502ZX5R">
    <property type="taxonomic scope" value="Bacteria"/>
</dbReference>
<dbReference type="InterPro" id="IPR035897">
    <property type="entry name" value="Toll_tir_struct_dom_sf"/>
</dbReference>
<dbReference type="HOGENOM" id="CLU_1308105_0_0_4"/>
<dbReference type="Proteomes" id="UP000027604">
    <property type="component" value="Chromosome I"/>
</dbReference>
<dbReference type="PATRIC" id="fig|1349767.4.peg.78"/>
<dbReference type="InterPro" id="IPR000157">
    <property type="entry name" value="TIR_dom"/>
</dbReference>
<feature type="domain" description="TIR" evidence="1">
    <location>
        <begin position="9"/>
        <end position="137"/>
    </location>
</feature>
<reference evidence="2 3" key="1">
    <citation type="journal article" date="2015" name="Genome Announc.">
        <title>Genome Sequence of Mushroom Soft-Rot Pathogen Janthinobacterium agaricidamnosum.</title>
        <authorList>
            <person name="Graupner K."/>
            <person name="Lackner G."/>
            <person name="Hertweck C."/>
        </authorList>
    </citation>
    <scope>NUCLEOTIDE SEQUENCE [LARGE SCALE GENOMIC DNA]</scope>
    <source>
        <strain evidence="3">NBRC 102515 / DSM 9628</strain>
    </source>
</reference>
<dbReference type="KEGG" id="jag:GJA_3477"/>
<proteinExistence type="predicted"/>
<gene>
    <name evidence="2" type="ORF">GJA_3477</name>
</gene>
<dbReference type="OrthoDB" id="8700775at2"/>
<dbReference type="RefSeq" id="WP_038494078.1">
    <property type="nucleotide sequence ID" value="NZ_BCTH01000054.1"/>
</dbReference>
<dbReference type="EMBL" id="HG322949">
    <property type="protein sequence ID" value="CDG84093.1"/>
    <property type="molecule type" value="Genomic_DNA"/>
</dbReference>